<dbReference type="HOGENOM" id="CLU_728137_0_0_1"/>
<dbReference type="SMART" id="SM00408">
    <property type="entry name" value="IGc2"/>
    <property type="match status" value="2"/>
</dbReference>
<dbReference type="CDD" id="cd00033">
    <property type="entry name" value="CCP"/>
    <property type="match status" value="2"/>
</dbReference>
<evidence type="ECO:0000259" key="5">
    <source>
        <dbReference type="PROSITE" id="PS50835"/>
    </source>
</evidence>
<dbReference type="Pfam" id="PF13895">
    <property type="entry name" value="Ig_2"/>
    <property type="match status" value="1"/>
</dbReference>
<dbReference type="SMART" id="SM00409">
    <property type="entry name" value="IG"/>
    <property type="match status" value="2"/>
</dbReference>
<feature type="domain" description="Ig-like" evidence="5">
    <location>
        <begin position="198"/>
        <end position="255"/>
    </location>
</feature>
<gene>
    <name evidence="7" type="ORF">CAPTEDRAFT_228003</name>
</gene>
<dbReference type="EnsemblMetazoa" id="CapteT228003">
    <property type="protein sequence ID" value="CapteP228003"/>
    <property type="gene ID" value="CapteG228003"/>
</dbReference>
<dbReference type="InterPro" id="IPR013151">
    <property type="entry name" value="Immunoglobulin_dom"/>
</dbReference>
<feature type="domain" description="Ig-like" evidence="5">
    <location>
        <begin position="1"/>
        <end position="86"/>
    </location>
</feature>
<reference evidence="8" key="3">
    <citation type="submission" date="2015-06" db="UniProtKB">
        <authorList>
            <consortium name="EnsemblMetazoa"/>
        </authorList>
    </citation>
    <scope>IDENTIFICATION</scope>
</reference>
<dbReference type="EMBL" id="AMQN01009294">
    <property type="status" value="NOT_ANNOTATED_CDS"/>
    <property type="molecule type" value="Genomic_DNA"/>
</dbReference>
<evidence type="ECO:0000313" key="7">
    <source>
        <dbReference type="EMBL" id="ELU01359.1"/>
    </source>
</evidence>
<evidence type="ECO:0000256" key="2">
    <source>
        <dbReference type="ARBA" id="ARBA00022737"/>
    </source>
</evidence>
<reference evidence="9" key="1">
    <citation type="submission" date="2012-12" db="EMBL/GenBank/DDBJ databases">
        <authorList>
            <person name="Hellsten U."/>
            <person name="Grimwood J."/>
            <person name="Chapman J.A."/>
            <person name="Shapiro H."/>
            <person name="Aerts A."/>
            <person name="Otillar R.P."/>
            <person name="Terry A.Y."/>
            <person name="Boore J.L."/>
            <person name="Simakov O."/>
            <person name="Marletaz F."/>
            <person name="Cho S.-J."/>
            <person name="Edsinger-Gonzales E."/>
            <person name="Havlak P."/>
            <person name="Kuo D.-H."/>
            <person name="Larsson T."/>
            <person name="Lv J."/>
            <person name="Arendt D."/>
            <person name="Savage R."/>
            <person name="Osoegawa K."/>
            <person name="de Jong P."/>
            <person name="Lindberg D.R."/>
            <person name="Seaver E.C."/>
            <person name="Weisblat D.A."/>
            <person name="Putnam N.H."/>
            <person name="Grigoriev I.V."/>
            <person name="Rokhsar D.S."/>
        </authorList>
    </citation>
    <scope>NUCLEOTIDE SEQUENCE</scope>
    <source>
        <strain evidence="9">I ESC-2004</strain>
    </source>
</reference>
<dbReference type="SUPFAM" id="SSF57535">
    <property type="entry name" value="Complement control module/SCR domain"/>
    <property type="match status" value="2"/>
</dbReference>
<dbReference type="Pfam" id="PF00084">
    <property type="entry name" value="Sushi"/>
    <property type="match status" value="2"/>
</dbReference>
<dbReference type="Gene3D" id="2.60.40.10">
    <property type="entry name" value="Immunoglobulins"/>
    <property type="match status" value="2"/>
</dbReference>
<dbReference type="SMART" id="SM00032">
    <property type="entry name" value="CCP"/>
    <property type="match status" value="2"/>
</dbReference>
<dbReference type="InterPro" id="IPR036179">
    <property type="entry name" value="Ig-like_dom_sf"/>
</dbReference>
<dbReference type="CDD" id="cd00096">
    <property type="entry name" value="Ig"/>
    <property type="match status" value="1"/>
</dbReference>
<dbReference type="EMBL" id="KB305118">
    <property type="protein sequence ID" value="ELU01359.1"/>
    <property type="molecule type" value="Genomic_DNA"/>
</dbReference>
<keyword evidence="4" id="KW-0768">Sushi</keyword>
<evidence type="ECO:0000259" key="6">
    <source>
        <dbReference type="PROSITE" id="PS50923"/>
    </source>
</evidence>
<dbReference type="Proteomes" id="UP000014760">
    <property type="component" value="Unassembled WGS sequence"/>
</dbReference>
<evidence type="ECO:0008006" key="10">
    <source>
        <dbReference type="Google" id="ProtNLM"/>
    </source>
</evidence>
<keyword evidence="2" id="KW-0677">Repeat</keyword>
<sequence length="380" mass="41585">MPVKETRVLLRVGSPITLRCHLAVGAGDVPQAEWTKGSQLLRSGPKYIISSQHGSMPSTLLISDPVRDDVGRYHCIFRHRDSGTTACIFIFHVYTIPCPSLFPPDHGAKLQCPHNPVYGESCTFSCRAGRRLSHSRPLVCEKFDGGGDTYWSDAVPKCHRISAEEDALLQENEVPFSMSHVLLRVGSTQTLQCNHPGTWTKDNGIVISGSGNKYTVEHSSLIIHNTQKGDSGLYECHIRHPSAAGLMGIKKYNVTTISCPRTLTPKNGVSTGCTSQPVYGETCRFRCNRGFRLTGSRSRTCDLADSQMHVYWTGNTPMCKGPRFPQKNSALAGEGGHSEQAADHSLLSSIPSCHEATSRRGFLILLILLPSLFCVSCLST</sequence>
<dbReference type="InterPro" id="IPR003599">
    <property type="entry name" value="Ig_sub"/>
</dbReference>
<dbReference type="Gene3D" id="2.10.70.10">
    <property type="entry name" value="Complement Module, domain 1"/>
    <property type="match status" value="2"/>
</dbReference>
<dbReference type="InterPro" id="IPR007110">
    <property type="entry name" value="Ig-like_dom"/>
</dbReference>
<accession>R7U5V0</accession>
<dbReference type="InterPro" id="IPR000436">
    <property type="entry name" value="Sushi_SCR_CCP_dom"/>
</dbReference>
<dbReference type="PANTHER" id="PTHR45656">
    <property type="entry name" value="PROTEIN CBR-CLEC-78"/>
    <property type="match status" value="1"/>
</dbReference>
<dbReference type="InterPro" id="IPR051277">
    <property type="entry name" value="SEZ6_CSMD_C4BPB_Regulators"/>
</dbReference>
<keyword evidence="3" id="KW-1015">Disulfide bond</keyword>
<dbReference type="PROSITE" id="PS50923">
    <property type="entry name" value="SUSHI"/>
    <property type="match status" value="2"/>
</dbReference>
<comment type="caution">
    <text evidence="4">Lacks conserved residue(s) required for the propagation of feature annotation.</text>
</comment>
<dbReference type="InterPro" id="IPR013783">
    <property type="entry name" value="Ig-like_fold"/>
</dbReference>
<keyword evidence="9" id="KW-1185">Reference proteome</keyword>
<evidence type="ECO:0000313" key="8">
    <source>
        <dbReference type="EnsemblMetazoa" id="CapteP228003"/>
    </source>
</evidence>
<dbReference type="PANTHER" id="PTHR45656:SF4">
    <property type="entry name" value="PROTEIN CBR-CLEC-78"/>
    <property type="match status" value="1"/>
</dbReference>
<proteinExistence type="predicted"/>
<keyword evidence="1" id="KW-0732">Signal</keyword>
<reference evidence="7 9" key="2">
    <citation type="journal article" date="2013" name="Nature">
        <title>Insights into bilaterian evolution from three spiralian genomes.</title>
        <authorList>
            <person name="Simakov O."/>
            <person name="Marletaz F."/>
            <person name="Cho S.J."/>
            <person name="Edsinger-Gonzales E."/>
            <person name="Havlak P."/>
            <person name="Hellsten U."/>
            <person name="Kuo D.H."/>
            <person name="Larsson T."/>
            <person name="Lv J."/>
            <person name="Arendt D."/>
            <person name="Savage R."/>
            <person name="Osoegawa K."/>
            <person name="de Jong P."/>
            <person name="Grimwood J."/>
            <person name="Chapman J.A."/>
            <person name="Shapiro H."/>
            <person name="Aerts A."/>
            <person name="Otillar R.P."/>
            <person name="Terry A.Y."/>
            <person name="Boore J.L."/>
            <person name="Grigoriev I.V."/>
            <person name="Lindberg D.R."/>
            <person name="Seaver E.C."/>
            <person name="Weisblat D.A."/>
            <person name="Putnam N.H."/>
            <person name="Rokhsar D.S."/>
        </authorList>
    </citation>
    <scope>NUCLEOTIDE SEQUENCE</scope>
    <source>
        <strain evidence="7 9">I ESC-2004</strain>
    </source>
</reference>
<feature type="domain" description="Sushi" evidence="6">
    <location>
        <begin position="257"/>
        <end position="321"/>
    </location>
</feature>
<organism evidence="7">
    <name type="scientific">Capitella teleta</name>
    <name type="common">Polychaete worm</name>
    <dbReference type="NCBI Taxonomy" id="283909"/>
    <lineage>
        <taxon>Eukaryota</taxon>
        <taxon>Metazoa</taxon>
        <taxon>Spiralia</taxon>
        <taxon>Lophotrochozoa</taxon>
        <taxon>Annelida</taxon>
        <taxon>Polychaeta</taxon>
        <taxon>Sedentaria</taxon>
        <taxon>Scolecida</taxon>
        <taxon>Capitellidae</taxon>
        <taxon>Capitella</taxon>
    </lineage>
</organism>
<dbReference type="AlphaFoldDB" id="R7U5V0"/>
<evidence type="ECO:0000313" key="9">
    <source>
        <dbReference type="Proteomes" id="UP000014760"/>
    </source>
</evidence>
<protein>
    <recommendedName>
        <fullName evidence="10">Ig-like domain-containing protein</fullName>
    </recommendedName>
</protein>
<dbReference type="PROSITE" id="PS50835">
    <property type="entry name" value="IG_LIKE"/>
    <property type="match status" value="2"/>
</dbReference>
<dbReference type="InterPro" id="IPR003598">
    <property type="entry name" value="Ig_sub2"/>
</dbReference>
<name>R7U5V0_CAPTE</name>
<dbReference type="SUPFAM" id="SSF48726">
    <property type="entry name" value="Immunoglobulin"/>
    <property type="match status" value="2"/>
</dbReference>
<evidence type="ECO:0000256" key="1">
    <source>
        <dbReference type="ARBA" id="ARBA00022729"/>
    </source>
</evidence>
<dbReference type="Pfam" id="PF00047">
    <property type="entry name" value="ig"/>
    <property type="match status" value="1"/>
</dbReference>
<dbReference type="InterPro" id="IPR035976">
    <property type="entry name" value="Sushi/SCR/CCP_sf"/>
</dbReference>
<evidence type="ECO:0000256" key="4">
    <source>
        <dbReference type="PROSITE-ProRule" id="PRU00302"/>
    </source>
</evidence>
<feature type="domain" description="Sushi" evidence="6">
    <location>
        <begin position="96"/>
        <end position="160"/>
    </location>
</feature>
<dbReference type="OrthoDB" id="9935125at2759"/>
<evidence type="ECO:0000256" key="3">
    <source>
        <dbReference type="ARBA" id="ARBA00023157"/>
    </source>
</evidence>